<feature type="region of interest" description="Disordered" evidence="9">
    <location>
        <begin position="400"/>
        <end position="421"/>
    </location>
</feature>
<dbReference type="SUPFAM" id="SSF48452">
    <property type="entry name" value="TPR-like"/>
    <property type="match status" value="1"/>
</dbReference>
<dbReference type="EMBL" id="CP015163">
    <property type="protein sequence ID" value="AXB48422.1"/>
    <property type="molecule type" value="Genomic_DNA"/>
</dbReference>
<dbReference type="Gene3D" id="1.25.40.10">
    <property type="entry name" value="Tetratricopeptide repeat domain"/>
    <property type="match status" value="1"/>
</dbReference>
<feature type="region of interest" description="Disordered" evidence="9">
    <location>
        <begin position="25"/>
        <end position="53"/>
    </location>
</feature>
<evidence type="ECO:0000256" key="8">
    <source>
        <dbReference type="ARBA" id="ARBA00048679"/>
    </source>
</evidence>
<dbReference type="CDD" id="cd14014">
    <property type="entry name" value="STKc_PknB_like"/>
    <property type="match status" value="1"/>
</dbReference>
<dbReference type="PANTHER" id="PTHR24363">
    <property type="entry name" value="SERINE/THREONINE PROTEIN KINASE"/>
    <property type="match status" value="1"/>
</dbReference>
<evidence type="ECO:0000256" key="5">
    <source>
        <dbReference type="ARBA" id="ARBA00022777"/>
    </source>
</evidence>
<name>A0A344LK48_9PSEU</name>
<organism evidence="11 12">
    <name type="scientific">Amycolatopsis albispora</name>
    <dbReference type="NCBI Taxonomy" id="1804986"/>
    <lineage>
        <taxon>Bacteria</taxon>
        <taxon>Bacillati</taxon>
        <taxon>Actinomycetota</taxon>
        <taxon>Actinomycetes</taxon>
        <taxon>Pseudonocardiales</taxon>
        <taxon>Pseudonocardiaceae</taxon>
        <taxon>Amycolatopsis</taxon>
    </lineage>
</organism>
<dbReference type="InterPro" id="IPR031636">
    <property type="entry name" value="PknG_TPR"/>
</dbReference>
<dbReference type="Gene3D" id="1.10.510.10">
    <property type="entry name" value="Transferase(Phosphotransferase) domain 1"/>
    <property type="match status" value="1"/>
</dbReference>
<evidence type="ECO:0000259" key="10">
    <source>
        <dbReference type="PROSITE" id="PS50011"/>
    </source>
</evidence>
<evidence type="ECO:0000256" key="1">
    <source>
        <dbReference type="ARBA" id="ARBA00012513"/>
    </source>
</evidence>
<comment type="catalytic activity">
    <reaction evidence="7">
        <text>L-threonyl-[protein] + ATP = O-phospho-L-threonyl-[protein] + ADP + H(+)</text>
        <dbReference type="Rhea" id="RHEA:46608"/>
        <dbReference type="Rhea" id="RHEA-COMP:11060"/>
        <dbReference type="Rhea" id="RHEA-COMP:11605"/>
        <dbReference type="ChEBI" id="CHEBI:15378"/>
        <dbReference type="ChEBI" id="CHEBI:30013"/>
        <dbReference type="ChEBI" id="CHEBI:30616"/>
        <dbReference type="ChEBI" id="CHEBI:61977"/>
        <dbReference type="ChEBI" id="CHEBI:456216"/>
        <dbReference type="EC" id="2.7.11.1"/>
    </reaction>
</comment>
<dbReference type="GO" id="GO:0004674">
    <property type="term" value="F:protein serine/threonine kinase activity"/>
    <property type="evidence" value="ECO:0007669"/>
    <property type="project" value="UniProtKB-KW"/>
</dbReference>
<dbReference type="InterPro" id="IPR031634">
    <property type="entry name" value="PknG_rubred"/>
</dbReference>
<evidence type="ECO:0000256" key="3">
    <source>
        <dbReference type="ARBA" id="ARBA00022679"/>
    </source>
</evidence>
<reference evidence="11 12" key="1">
    <citation type="submission" date="2016-04" db="EMBL/GenBank/DDBJ databases">
        <title>Complete genome sequence and analysis of deep-sea sediment isolate, Amycolatopsis sp. WP1.</title>
        <authorList>
            <person name="Wang H."/>
            <person name="Chen S."/>
            <person name="Wu Q."/>
        </authorList>
    </citation>
    <scope>NUCLEOTIDE SEQUENCE [LARGE SCALE GENOMIC DNA]</scope>
    <source>
        <strain evidence="11 12">WP1</strain>
    </source>
</reference>
<dbReference type="Pfam" id="PF16918">
    <property type="entry name" value="PknG_TPR"/>
    <property type="match status" value="1"/>
</dbReference>
<evidence type="ECO:0000256" key="6">
    <source>
        <dbReference type="ARBA" id="ARBA00022840"/>
    </source>
</evidence>
<sequence length="673" mass="73544">MPTCHGKPVGPGGFCDECGRRRVVPERRPVPSSARRGTESEATGDSEFRSLPEVDIPDPATLVLADPEYPVEQQVCGQCGGPVGRPYLGQPPLRHGFCEEDGEPFDFRPKLKAGERVGGQYDVLGCLAHGGLGWVYLAADSHLPDKYVVLKGVLDQHNARARRLAQVERDVLTRLDHPNIVRIVDFVAHDGDEYIVMDHVGGLSLRAVLRRPDLLRVEHVITYGRAILSALDYLHGEGLLYVDMTPNNVIHGDKRVKVIDLGAARKIGDQDSVAVLTTGYRISDGERRERGLTVRSDVYSVGRTLETLLDATPGADGNPGAESLRLVIARATAAYERRFTSAAEMSEQLDGVRREVLLQRPRRSTRFESTPELLDAGLGAVPGLAYWTEPQPEVFDTGRPEPAEAASRFPVPQPVPGDSPVETELTRARARIASRDPRGAERAIGRAEEALGTEAAYDWRIAWHRGLLCLADGNVGAVGQADRKFGEVRQAWPAEDAPKLAAGYCAEVLGDHDRAQRCYQSVWSRDDSQVSAAFGLARCLLRRGDKENAVSALDEVPGTSRHHDAARVAAVRIRVAAPVSQADLEDVVRRVPELFLDGESAELLKTFVRQAALDHGGTGGWNGGELLGDPVTEHGLRLRLERSFRRIAGLARDETQYGLLVDRANAVRPRTVT</sequence>
<keyword evidence="2" id="KW-0723">Serine/threonine-protein kinase</keyword>
<dbReference type="OrthoDB" id="137117at2"/>
<keyword evidence="4" id="KW-0547">Nucleotide-binding</keyword>
<evidence type="ECO:0000313" key="11">
    <source>
        <dbReference type="EMBL" id="AXB48422.1"/>
    </source>
</evidence>
<evidence type="ECO:0000256" key="7">
    <source>
        <dbReference type="ARBA" id="ARBA00047899"/>
    </source>
</evidence>
<dbReference type="PANTHER" id="PTHR24363:SF0">
    <property type="entry name" value="SERINE_THREONINE KINASE LIKE DOMAIN CONTAINING 1"/>
    <property type="match status" value="1"/>
</dbReference>
<evidence type="ECO:0000313" key="12">
    <source>
        <dbReference type="Proteomes" id="UP000250434"/>
    </source>
</evidence>
<evidence type="ECO:0000256" key="2">
    <source>
        <dbReference type="ARBA" id="ARBA00022527"/>
    </source>
</evidence>
<dbReference type="InterPro" id="IPR011990">
    <property type="entry name" value="TPR-like_helical_dom_sf"/>
</dbReference>
<comment type="catalytic activity">
    <reaction evidence="8">
        <text>L-seryl-[protein] + ATP = O-phospho-L-seryl-[protein] + ADP + H(+)</text>
        <dbReference type="Rhea" id="RHEA:17989"/>
        <dbReference type="Rhea" id="RHEA-COMP:9863"/>
        <dbReference type="Rhea" id="RHEA-COMP:11604"/>
        <dbReference type="ChEBI" id="CHEBI:15378"/>
        <dbReference type="ChEBI" id="CHEBI:29999"/>
        <dbReference type="ChEBI" id="CHEBI:30616"/>
        <dbReference type="ChEBI" id="CHEBI:83421"/>
        <dbReference type="ChEBI" id="CHEBI:456216"/>
        <dbReference type="EC" id="2.7.11.1"/>
    </reaction>
</comment>
<proteinExistence type="predicted"/>
<dbReference type="KEGG" id="aab:A4R43_12085"/>
<dbReference type="Pfam" id="PF00069">
    <property type="entry name" value="Pkinase"/>
    <property type="match status" value="1"/>
</dbReference>
<keyword evidence="12" id="KW-1185">Reference proteome</keyword>
<gene>
    <name evidence="11" type="ORF">A4R43_12085</name>
</gene>
<evidence type="ECO:0000256" key="9">
    <source>
        <dbReference type="SAM" id="MobiDB-lite"/>
    </source>
</evidence>
<dbReference type="InterPro" id="IPR000719">
    <property type="entry name" value="Prot_kinase_dom"/>
</dbReference>
<keyword evidence="3" id="KW-0808">Transferase</keyword>
<dbReference type="Gene3D" id="3.30.200.20">
    <property type="entry name" value="Phosphorylase Kinase, domain 1"/>
    <property type="match status" value="1"/>
</dbReference>
<protein>
    <recommendedName>
        <fullName evidence="1">non-specific serine/threonine protein kinase</fullName>
        <ecNumber evidence="1">2.7.11.1</ecNumber>
    </recommendedName>
</protein>
<dbReference type="Proteomes" id="UP000250434">
    <property type="component" value="Chromosome"/>
</dbReference>
<accession>A0A344LK48</accession>
<dbReference type="PROSITE" id="PS50011">
    <property type="entry name" value="PROTEIN_KINASE_DOM"/>
    <property type="match status" value="1"/>
</dbReference>
<dbReference type="Pfam" id="PF16919">
    <property type="entry name" value="PknG_rubred"/>
    <property type="match status" value="1"/>
</dbReference>
<keyword evidence="6" id="KW-0067">ATP-binding</keyword>
<evidence type="ECO:0000256" key="4">
    <source>
        <dbReference type="ARBA" id="ARBA00022741"/>
    </source>
</evidence>
<keyword evidence="5" id="KW-0418">Kinase</keyword>
<dbReference type="AlphaFoldDB" id="A0A344LK48"/>
<dbReference type="SUPFAM" id="SSF56112">
    <property type="entry name" value="Protein kinase-like (PK-like)"/>
    <property type="match status" value="1"/>
</dbReference>
<feature type="domain" description="Protein kinase" evidence="10">
    <location>
        <begin position="121"/>
        <end position="378"/>
    </location>
</feature>
<dbReference type="EC" id="2.7.11.1" evidence="1"/>
<dbReference type="InterPro" id="IPR011009">
    <property type="entry name" value="Kinase-like_dom_sf"/>
</dbReference>
<dbReference type="GO" id="GO:0005524">
    <property type="term" value="F:ATP binding"/>
    <property type="evidence" value="ECO:0007669"/>
    <property type="project" value="UniProtKB-KW"/>
</dbReference>